<reference evidence="1" key="1">
    <citation type="submission" date="2022-07" db="EMBL/GenBank/DDBJ databases">
        <title>Phylogenomic reconstructions and comparative analyses of Kickxellomycotina fungi.</title>
        <authorList>
            <person name="Reynolds N.K."/>
            <person name="Stajich J.E."/>
            <person name="Barry K."/>
            <person name="Grigoriev I.V."/>
            <person name="Crous P."/>
            <person name="Smith M.E."/>
        </authorList>
    </citation>
    <scope>NUCLEOTIDE SEQUENCE</scope>
    <source>
        <strain evidence="1">CBS 190363</strain>
    </source>
</reference>
<dbReference type="EMBL" id="JANBVB010003516">
    <property type="protein sequence ID" value="KAJ2878539.1"/>
    <property type="molecule type" value="Genomic_DNA"/>
</dbReference>
<organism evidence="1 2">
    <name type="scientific">Coemansia aciculifera</name>
    <dbReference type="NCBI Taxonomy" id="417176"/>
    <lineage>
        <taxon>Eukaryota</taxon>
        <taxon>Fungi</taxon>
        <taxon>Fungi incertae sedis</taxon>
        <taxon>Zoopagomycota</taxon>
        <taxon>Kickxellomycotina</taxon>
        <taxon>Kickxellomycetes</taxon>
        <taxon>Kickxellales</taxon>
        <taxon>Kickxellaceae</taxon>
        <taxon>Coemansia</taxon>
    </lineage>
</organism>
<comment type="caution">
    <text evidence="1">The sequence shown here is derived from an EMBL/GenBank/DDBJ whole genome shotgun (WGS) entry which is preliminary data.</text>
</comment>
<protein>
    <submittedName>
        <fullName evidence="1">Uncharacterized protein</fullName>
    </submittedName>
</protein>
<evidence type="ECO:0000313" key="1">
    <source>
        <dbReference type="EMBL" id="KAJ2878539.1"/>
    </source>
</evidence>
<evidence type="ECO:0000313" key="2">
    <source>
        <dbReference type="Proteomes" id="UP001139981"/>
    </source>
</evidence>
<sequence length="324" mass="35034">MAKGERQMEHERTDGREEGARFAMNNSVRDVVRSQLTGPLGNTLALVVAAGKRPDVFDSTEAWLPFLDETVSTWLRYTMPWRGMRQPEVETATSGLSEAWQLRLPVVVWSIGAPLYAPVVSDLLQMLAGPRMDLLARAPRSVISDSSALAHLHKVDALSVVELVALAFAPPELRAILVAADHLSAPPHRLSSMSLPGFERLVADAKRSIVSGSRSAPPPSVADSSVFTSPHSPLLKGLVTALQRARNLCDRQLRLLAPPPVPASEQAQTMVTDIFDLFSRIFSQSTTAVAPTIAESAAARAHTLHNAQRRIAAVAHELASVFNA</sequence>
<dbReference type="Proteomes" id="UP001139981">
    <property type="component" value="Unassembled WGS sequence"/>
</dbReference>
<keyword evidence="2" id="KW-1185">Reference proteome</keyword>
<proteinExistence type="predicted"/>
<feature type="non-terminal residue" evidence="1">
    <location>
        <position position="324"/>
    </location>
</feature>
<name>A0ACC1LU13_9FUNG</name>
<accession>A0ACC1LU13</accession>
<gene>
    <name evidence="1" type="ORF">IWW38_006298</name>
</gene>